<keyword evidence="10" id="KW-0256">Endoplasmic reticulum</keyword>
<comment type="pathway">
    <text evidence="2">Protein modification; protein ubiquitination.</text>
</comment>
<dbReference type="PANTHER" id="PTHR12358:SF31">
    <property type="entry name" value="ACYLGLYCEROL KINASE, MITOCHONDRIAL"/>
    <property type="match status" value="1"/>
</dbReference>
<sequence length="1441" mass="164643">MAILETRRQKQTVIVIGVYGLTIYTLYSTFRQSHSFVQWTIKLNQGFSFIILSAFMLLNFLLIWQGLTTLLFGELRIIEQEHIFERLPLIVIPMIMIVSQFNSSQMFNVLLFSVGFLIMQVFTWILKDRLEGLLQTINEHTTLTKLVFSNFMRNMIIFAILNYFTTKYTFFDNLKPFYKDINSVNIISITFGYNFASILNQYLNLLFHTILNFYAFYYTNSSRHHNQHNHHINLNSDEIESSDDDDDDDDEREFEGKFMYEKYIDVITKLFDVILDLTFGIPFKFRTFYIKDLVMDTVILVKRSVDIYKMWKNNKKLSDKLPDIIPEDLIDHDNICIVCMDNLLEHTHQRKHKIEVPNEDQEILFTQEDIKSMNKNKRPKILPCGHMLHFSCLKHWMERSQTCPTCRLPVFDEKGNVKPVQHHKPYQRNSTINPQSPTPTPTQDTHTSNCSVESSISDIDNMTGSNKTTHSGSPSPTISTATEEAQRKEISPILNRRMIKTRQKNKSLKYGEWSVFQVKEKNADGSNIKFEVKDDSSNTTQVELIVTPNENLQNSIITIPDTYLEELLKKSNLLRRNRSYPEDEDCPEDEEFLSVDTDEGGSTVVLSKFSSHKSNNDSVEVVSLTTLQQESITSHSINDSYSTQPDPLSLSLLNVSSSTSLISSISTSSTSSSSSMYTANSVPINEDKVKKPIKTYKRKLMQKLLKSSKPRALISKKSSDLRNEGRDESLLKIDRRVDRLGVTNRRTQKPKKHKDNHKNNHGRGKHGSDDDGPISLAILTDDGIQIKSRKPRSYEYEDYANILLPEGRKSISSSRTSFSNGSMSDTDSCMETRSMISCVTCLSDSVSQLSVDTTNTTTTMNNDSNANGRNKRKYHYGSVNGQIPTNTVILYEMILNAKYVDIQSLQFHKNNTRSNSVNSNDSLEQIENVIKKNPNLHLVEISFAKPRRQDVVPKRLTLLIDDGANNSNDDNGGDETDIVEKILQRSYKNSKRKRNILVLINPYGGKGNAKKIFMRKSKKLLMASGFTFDIQYIKYKDHGSDIVQNIDIDKYDTIACASGDGIPHEVINGLYKRPDRVRAFNKIAITQIPCGSGNAMSVSCHWTNNPSYATLFLIKSVETRCDIMRISRPSCKAGHCILSFLSQAYGIIAESDINTEFIRWLGPARFELGVAFNILQRKKYPCDLYVKYFTRGKNDLKSHYLNEVSARRNLTYNNISDNSNLDNTGLQLNMDVGDDGSDSNGNSNNYDIDNFITEDMFKIKYPLDQKIPSDWERVDPKLTSNLGIFYTGKMPYVAADTKFFPAALPSDGVMDMVLTDARTPFTRMVPILLALDKGSHVLQPEVIHSKIYAYRLVPRQEEEESNKSKGKNKYKDKNKDKDLGECSSDSNETEYDDNSMNKDSGLLSIDGEKFPLETIQVEVIPKLCKFLLRKGQFVDTEFDIM</sequence>
<evidence type="ECO:0000256" key="11">
    <source>
        <dbReference type="ARBA" id="ARBA00022833"/>
    </source>
</evidence>
<evidence type="ECO:0000256" key="15">
    <source>
        <dbReference type="ARBA" id="ARBA00023136"/>
    </source>
</evidence>
<feature type="compositionally biased region" description="Basic and acidic residues" evidence="22">
    <location>
        <begin position="717"/>
        <end position="739"/>
    </location>
</feature>
<dbReference type="InterPro" id="IPR016064">
    <property type="entry name" value="NAD/diacylglycerol_kinase_sf"/>
</dbReference>
<evidence type="ECO:0000256" key="13">
    <source>
        <dbReference type="ARBA" id="ARBA00022919"/>
    </source>
</evidence>
<comment type="catalytic activity">
    <reaction evidence="19">
        <text>(4R)-hydroxysphinganine + ATP = (4R)-hydroxysphinganine 1-phosphate + ADP + H(+)</text>
        <dbReference type="Rhea" id="RHEA:33563"/>
        <dbReference type="ChEBI" id="CHEBI:15378"/>
        <dbReference type="ChEBI" id="CHEBI:30616"/>
        <dbReference type="ChEBI" id="CHEBI:64124"/>
        <dbReference type="ChEBI" id="CHEBI:64795"/>
        <dbReference type="ChEBI" id="CHEBI:456216"/>
        <dbReference type="EC" id="2.7.1.91"/>
    </reaction>
    <physiologicalReaction direction="left-to-right" evidence="19">
        <dbReference type="Rhea" id="RHEA:33564"/>
    </physiologicalReaction>
</comment>
<keyword evidence="7" id="KW-0547">Nucleotide-binding</keyword>
<keyword evidence="13" id="KW-0746">Sphingolipid metabolism</keyword>
<dbReference type="InterPro" id="IPR057992">
    <property type="entry name" value="TPR_SYVN1_N"/>
</dbReference>
<feature type="compositionally biased region" description="Basic residues" evidence="22">
    <location>
        <begin position="746"/>
        <end position="765"/>
    </location>
</feature>
<dbReference type="FunFam" id="3.40.50.10330:FF:000005">
    <property type="entry name" value="Sphingosine kinase 2"/>
    <property type="match status" value="1"/>
</dbReference>
<dbReference type="Pfam" id="PF25563">
    <property type="entry name" value="TPR_SYVN1_N"/>
    <property type="match status" value="1"/>
</dbReference>
<keyword evidence="13" id="KW-0443">Lipid metabolism</keyword>
<feature type="domain" description="RING-type" evidence="24">
    <location>
        <begin position="336"/>
        <end position="407"/>
    </location>
</feature>
<evidence type="ECO:0000259" key="24">
    <source>
        <dbReference type="PROSITE" id="PS50089"/>
    </source>
</evidence>
<keyword evidence="6" id="KW-0479">Metal-binding</keyword>
<organism evidence="26 27">
    <name type="scientific">Arxiozyma heterogenica</name>
    <dbReference type="NCBI Taxonomy" id="278026"/>
    <lineage>
        <taxon>Eukaryota</taxon>
        <taxon>Fungi</taxon>
        <taxon>Dikarya</taxon>
        <taxon>Ascomycota</taxon>
        <taxon>Saccharomycotina</taxon>
        <taxon>Saccharomycetes</taxon>
        <taxon>Saccharomycetales</taxon>
        <taxon>Saccharomycetaceae</taxon>
        <taxon>Arxiozyma</taxon>
    </lineage>
</organism>
<dbReference type="CDD" id="cd16479">
    <property type="entry name" value="RING-H2_synoviolin"/>
    <property type="match status" value="1"/>
</dbReference>
<gene>
    <name evidence="26" type="ORF">RI543_004752</name>
</gene>
<feature type="compositionally biased region" description="Polar residues" evidence="22">
    <location>
        <begin position="450"/>
        <end position="483"/>
    </location>
</feature>
<evidence type="ECO:0000256" key="6">
    <source>
        <dbReference type="ARBA" id="ARBA00022723"/>
    </source>
</evidence>
<dbReference type="InterPro" id="IPR001206">
    <property type="entry name" value="Diacylglycerol_kinase_cat_dom"/>
</dbReference>
<dbReference type="PROSITE" id="PS50146">
    <property type="entry name" value="DAGK"/>
    <property type="match status" value="1"/>
</dbReference>
<evidence type="ECO:0000256" key="22">
    <source>
        <dbReference type="SAM" id="MobiDB-lite"/>
    </source>
</evidence>
<evidence type="ECO:0000256" key="14">
    <source>
        <dbReference type="ARBA" id="ARBA00022989"/>
    </source>
</evidence>
<dbReference type="PROSITE" id="PS50089">
    <property type="entry name" value="ZF_RING_2"/>
    <property type="match status" value="1"/>
</dbReference>
<evidence type="ECO:0000256" key="18">
    <source>
        <dbReference type="ARBA" id="ARBA00044037"/>
    </source>
</evidence>
<dbReference type="GO" id="GO:0008270">
    <property type="term" value="F:zinc ion binding"/>
    <property type="evidence" value="ECO:0007669"/>
    <property type="project" value="UniProtKB-KW"/>
</dbReference>
<dbReference type="InterPro" id="IPR017438">
    <property type="entry name" value="ATP-NAD_kinase_N"/>
</dbReference>
<feature type="domain" description="DAGKc" evidence="25">
    <location>
        <begin position="991"/>
        <end position="1130"/>
    </location>
</feature>
<evidence type="ECO:0000256" key="7">
    <source>
        <dbReference type="ARBA" id="ARBA00022741"/>
    </source>
</evidence>
<dbReference type="PANTHER" id="PTHR12358">
    <property type="entry name" value="SPHINGOSINE KINASE"/>
    <property type="match status" value="1"/>
</dbReference>
<evidence type="ECO:0000256" key="21">
    <source>
        <dbReference type="PROSITE-ProRule" id="PRU00175"/>
    </source>
</evidence>
<evidence type="ECO:0000259" key="25">
    <source>
        <dbReference type="PROSITE" id="PS50146"/>
    </source>
</evidence>
<evidence type="ECO:0000256" key="20">
    <source>
        <dbReference type="ARBA" id="ARBA00052914"/>
    </source>
</evidence>
<dbReference type="Proteomes" id="UP001306508">
    <property type="component" value="Unassembled WGS sequence"/>
</dbReference>
<evidence type="ECO:0000313" key="26">
    <source>
        <dbReference type="EMBL" id="KAK5773995.1"/>
    </source>
</evidence>
<evidence type="ECO:0000256" key="10">
    <source>
        <dbReference type="ARBA" id="ARBA00022824"/>
    </source>
</evidence>
<name>A0AAN7WJF6_9SACH</name>
<dbReference type="GO" id="GO:0019722">
    <property type="term" value="P:calcium-mediated signaling"/>
    <property type="evidence" value="ECO:0007669"/>
    <property type="project" value="UniProtKB-ARBA"/>
</dbReference>
<feature type="transmembrane region" description="Helical" evidence="23">
    <location>
        <begin position="50"/>
        <end position="71"/>
    </location>
</feature>
<reference evidence="27" key="1">
    <citation type="submission" date="2023-07" db="EMBL/GenBank/DDBJ databases">
        <title>A draft genome of Kazachstania heterogenica Y-27499.</title>
        <authorList>
            <person name="Donic C."/>
            <person name="Kralova J.S."/>
            <person name="Fidel L."/>
            <person name="Ben-Dor S."/>
            <person name="Jung S."/>
        </authorList>
    </citation>
    <scope>NUCLEOTIDE SEQUENCE [LARGE SCALE GENOMIC DNA]</scope>
    <source>
        <strain evidence="27">Y27499</strain>
    </source>
</reference>
<feature type="transmembrane region" description="Helical" evidence="23">
    <location>
        <begin position="177"/>
        <end position="195"/>
    </location>
</feature>
<evidence type="ECO:0000313" key="27">
    <source>
        <dbReference type="Proteomes" id="UP001306508"/>
    </source>
</evidence>
<dbReference type="GO" id="GO:0005737">
    <property type="term" value="C:cytoplasm"/>
    <property type="evidence" value="ECO:0007669"/>
    <property type="project" value="TreeGrafter"/>
</dbReference>
<dbReference type="Pfam" id="PF00781">
    <property type="entry name" value="DAGK_cat"/>
    <property type="match status" value="1"/>
</dbReference>
<dbReference type="InterPro" id="IPR058051">
    <property type="entry name" value="Znf_RING_synoviolin"/>
</dbReference>
<feature type="compositionally biased region" description="Basic and acidic residues" evidence="22">
    <location>
        <begin position="1369"/>
        <end position="1380"/>
    </location>
</feature>
<dbReference type="Gene3D" id="3.30.40.10">
    <property type="entry name" value="Zinc/RING finger domain, C3HC4 (zinc finger)"/>
    <property type="match status" value="1"/>
</dbReference>
<comment type="catalytic activity">
    <reaction evidence="17">
        <text>a sphingoid base + ATP = a sphingoid 1-phosphate + ADP + H(+)</text>
        <dbReference type="Rhea" id="RHEA:51496"/>
        <dbReference type="ChEBI" id="CHEBI:15378"/>
        <dbReference type="ChEBI" id="CHEBI:30616"/>
        <dbReference type="ChEBI" id="CHEBI:76941"/>
        <dbReference type="ChEBI" id="CHEBI:84410"/>
        <dbReference type="ChEBI" id="CHEBI:456216"/>
        <dbReference type="EC" id="2.7.1.91"/>
    </reaction>
</comment>
<dbReference type="GO" id="GO:0012505">
    <property type="term" value="C:endomembrane system"/>
    <property type="evidence" value="ECO:0007669"/>
    <property type="project" value="UniProtKB-SubCell"/>
</dbReference>
<accession>A0AAN7WJF6</accession>
<feature type="transmembrane region" description="Helical" evidence="23">
    <location>
        <begin position="146"/>
        <end position="165"/>
    </location>
</feature>
<proteinExistence type="inferred from homology"/>
<keyword evidence="4" id="KW-0808">Transferase</keyword>
<keyword evidence="8 21" id="KW-0863">Zinc-finger</keyword>
<feature type="region of interest" description="Disordered" evidence="22">
    <location>
        <begin position="707"/>
        <end position="776"/>
    </location>
</feature>
<keyword evidence="11" id="KW-0862">Zinc</keyword>
<dbReference type="Gene3D" id="2.60.200.40">
    <property type="match status" value="1"/>
</dbReference>
<dbReference type="GO" id="GO:0016020">
    <property type="term" value="C:membrane"/>
    <property type="evidence" value="ECO:0007669"/>
    <property type="project" value="TreeGrafter"/>
</dbReference>
<evidence type="ECO:0000256" key="9">
    <source>
        <dbReference type="ARBA" id="ARBA00022777"/>
    </source>
</evidence>
<keyword evidence="14 23" id="KW-1133">Transmembrane helix</keyword>
<keyword evidence="9" id="KW-0418">Kinase</keyword>
<dbReference type="SUPFAM" id="SSF111331">
    <property type="entry name" value="NAD kinase/diacylglycerol kinase-like"/>
    <property type="match status" value="1"/>
</dbReference>
<comment type="catalytic activity">
    <reaction evidence="20">
        <text>sphinganine + ATP = sphinganine 1-phosphate + ADP + H(+)</text>
        <dbReference type="Rhea" id="RHEA:15465"/>
        <dbReference type="ChEBI" id="CHEBI:15378"/>
        <dbReference type="ChEBI" id="CHEBI:30616"/>
        <dbReference type="ChEBI" id="CHEBI:57817"/>
        <dbReference type="ChEBI" id="CHEBI:57939"/>
        <dbReference type="ChEBI" id="CHEBI:456216"/>
        <dbReference type="EC" id="2.7.1.91"/>
    </reaction>
    <physiologicalReaction direction="left-to-right" evidence="20">
        <dbReference type="Rhea" id="RHEA:15466"/>
    </physiologicalReaction>
</comment>
<dbReference type="InterPro" id="IPR013083">
    <property type="entry name" value="Znf_RING/FYVE/PHD"/>
</dbReference>
<feature type="compositionally biased region" description="Low complexity" evidence="22">
    <location>
        <begin position="429"/>
        <end position="449"/>
    </location>
</feature>
<keyword evidence="15 23" id="KW-0472">Membrane</keyword>
<dbReference type="GO" id="GO:0046512">
    <property type="term" value="P:sphingosine biosynthetic process"/>
    <property type="evidence" value="ECO:0007669"/>
    <property type="project" value="TreeGrafter"/>
</dbReference>
<feature type="region of interest" description="Disordered" evidence="22">
    <location>
        <begin position="1358"/>
        <end position="1397"/>
    </location>
</feature>
<comment type="subcellular location">
    <subcellularLocation>
        <location evidence="1">Endoplasmic reticulum membrane</location>
        <topology evidence="1">Multi-pass membrane protein</topology>
    </subcellularLocation>
</comment>
<evidence type="ECO:0000256" key="3">
    <source>
        <dbReference type="ARBA" id="ARBA00010089"/>
    </source>
</evidence>
<dbReference type="GO" id="GO:0005524">
    <property type="term" value="F:ATP binding"/>
    <property type="evidence" value="ECO:0007669"/>
    <property type="project" value="UniProtKB-KW"/>
</dbReference>
<keyword evidence="16" id="KW-0564">Palmitate</keyword>
<feature type="transmembrane region" description="Helical" evidence="23">
    <location>
        <begin position="107"/>
        <end position="126"/>
    </location>
</feature>
<dbReference type="EMBL" id="JAWIZZ010000059">
    <property type="protein sequence ID" value="KAK5773995.1"/>
    <property type="molecule type" value="Genomic_DNA"/>
</dbReference>
<comment type="similarity">
    <text evidence="3">Belongs to the HRD1 family.</text>
</comment>
<dbReference type="InterPro" id="IPR050187">
    <property type="entry name" value="Lipid_Phosphate_FormReg"/>
</dbReference>
<dbReference type="EC" id="2.7.1.91" evidence="18"/>
<evidence type="ECO:0000256" key="19">
    <source>
        <dbReference type="ARBA" id="ARBA00052341"/>
    </source>
</evidence>
<keyword evidence="5 23" id="KW-0812">Transmembrane</keyword>
<evidence type="ECO:0000256" key="5">
    <source>
        <dbReference type="ARBA" id="ARBA00022692"/>
    </source>
</evidence>
<evidence type="ECO:0000256" key="23">
    <source>
        <dbReference type="SAM" id="Phobius"/>
    </source>
</evidence>
<dbReference type="SUPFAM" id="SSF57850">
    <property type="entry name" value="RING/U-box"/>
    <property type="match status" value="1"/>
</dbReference>
<feature type="transmembrane region" description="Helical" evidence="23">
    <location>
        <begin position="12"/>
        <end position="30"/>
    </location>
</feature>
<keyword evidence="27" id="KW-1185">Reference proteome</keyword>
<dbReference type="GO" id="GO:0008481">
    <property type="term" value="F:sphingosine kinase activity"/>
    <property type="evidence" value="ECO:0007669"/>
    <property type="project" value="UniProtKB-EC"/>
</dbReference>
<protein>
    <recommendedName>
        <fullName evidence="18">sphingosine kinase</fullName>
        <ecNumber evidence="18">2.7.1.91</ecNumber>
    </recommendedName>
</protein>
<evidence type="ECO:0000256" key="2">
    <source>
        <dbReference type="ARBA" id="ARBA00004906"/>
    </source>
</evidence>
<evidence type="ECO:0000256" key="1">
    <source>
        <dbReference type="ARBA" id="ARBA00004477"/>
    </source>
</evidence>
<evidence type="ECO:0000256" key="8">
    <source>
        <dbReference type="ARBA" id="ARBA00022771"/>
    </source>
</evidence>
<evidence type="ECO:0000256" key="16">
    <source>
        <dbReference type="ARBA" id="ARBA00023139"/>
    </source>
</evidence>
<dbReference type="SMART" id="SM00046">
    <property type="entry name" value="DAGKc"/>
    <property type="match status" value="1"/>
</dbReference>
<feature type="region of interest" description="Disordered" evidence="22">
    <location>
        <begin position="418"/>
        <end position="491"/>
    </location>
</feature>
<dbReference type="InterPro" id="IPR001841">
    <property type="entry name" value="Znf_RING"/>
</dbReference>
<dbReference type="Pfam" id="PF13639">
    <property type="entry name" value="zf-RING_2"/>
    <property type="match status" value="1"/>
</dbReference>
<keyword evidence="12" id="KW-0067">ATP-binding</keyword>
<keyword evidence="16" id="KW-0449">Lipoprotein</keyword>
<dbReference type="Gene3D" id="3.40.50.10330">
    <property type="entry name" value="Probable inorganic polyphosphate/atp-NAD kinase, domain 1"/>
    <property type="match status" value="1"/>
</dbReference>
<evidence type="ECO:0000256" key="17">
    <source>
        <dbReference type="ARBA" id="ARBA00043822"/>
    </source>
</evidence>
<dbReference type="SMART" id="SM00184">
    <property type="entry name" value="RING"/>
    <property type="match status" value="1"/>
</dbReference>
<comment type="caution">
    <text evidence="26">The sequence shown here is derived from an EMBL/GenBank/DDBJ whole genome shotgun (WGS) entry which is preliminary data.</text>
</comment>
<evidence type="ECO:0000256" key="4">
    <source>
        <dbReference type="ARBA" id="ARBA00022679"/>
    </source>
</evidence>
<evidence type="ECO:0000256" key="12">
    <source>
        <dbReference type="ARBA" id="ARBA00022840"/>
    </source>
</evidence>